<dbReference type="Pfam" id="PF01128">
    <property type="entry name" value="IspD"/>
    <property type="match status" value="1"/>
</dbReference>
<dbReference type="RefSeq" id="WP_157012749.1">
    <property type="nucleotide sequence ID" value="NZ_WPOO01000013.1"/>
</dbReference>
<evidence type="ECO:0000313" key="4">
    <source>
        <dbReference type="Proteomes" id="UP000488839"/>
    </source>
</evidence>
<dbReference type="NCBIfam" id="TIGR00453">
    <property type="entry name" value="ispD"/>
    <property type="match status" value="1"/>
</dbReference>
<dbReference type="FunFam" id="3.90.550.10:FF:000003">
    <property type="entry name" value="2-C-methyl-D-erythritol 4-phosphate cytidylyltransferase"/>
    <property type="match status" value="1"/>
</dbReference>
<dbReference type="InterPro" id="IPR034683">
    <property type="entry name" value="IspD/TarI"/>
</dbReference>
<dbReference type="PANTHER" id="PTHR43015:SF1">
    <property type="entry name" value="D-RIBITOL-5-PHOSPHATE CYTIDYLYLTRANSFERASE"/>
    <property type="match status" value="1"/>
</dbReference>
<keyword evidence="1 3" id="KW-0808">Transferase</keyword>
<dbReference type="GO" id="GO:0005829">
    <property type="term" value="C:cytosol"/>
    <property type="evidence" value="ECO:0007669"/>
    <property type="project" value="TreeGrafter"/>
</dbReference>
<keyword evidence="2 3" id="KW-0548">Nucleotidyltransferase</keyword>
<dbReference type="Gene3D" id="3.90.550.10">
    <property type="entry name" value="Spore Coat Polysaccharide Biosynthesis Protein SpsA, Chain A"/>
    <property type="match status" value="1"/>
</dbReference>
<dbReference type="PANTHER" id="PTHR43015">
    <property type="entry name" value="D-RIBITOL-5-PHOSPHATE CYTIDYLYLTRANSFERASE"/>
    <property type="match status" value="1"/>
</dbReference>
<organism evidence="3 4">
    <name type="scientific">Adlercreutzia rubneri</name>
    <dbReference type="NCBI Taxonomy" id="2916441"/>
    <lineage>
        <taxon>Bacteria</taxon>
        <taxon>Bacillati</taxon>
        <taxon>Actinomycetota</taxon>
        <taxon>Coriobacteriia</taxon>
        <taxon>Eggerthellales</taxon>
        <taxon>Eggerthellaceae</taxon>
        <taxon>Adlercreutzia</taxon>
    </lineage>
</organism>
<dbReference type="EC" id="2.7.7.60" evidence="3"/>
<evidence type="ECO:0000256" key="2">
    <source>
        <dbReference type="ARBA" id="ARBA00022695"/>
    </source>
</evidence>
<dbReference type="CDD" id="cd02516">
    <property type="entry name" value="CDP-ME_synthetase"/>
    <property type="match status" value="1"/>
</dbReference>
<dbReference type="AlphaFoldDB" id="A0A7K1T6D9"/>
<dbReference type="GO" id="GO:0050518">
    <property type="term" value="F:2-C-methyl-D-erythritol 4-phosphate cytidylyltransferase activity"/>
    <property type="evidence" value="ECO:0007669"/>
    <property type="project" value="UniProtKB-EC"/>
</dbReference>
<evidence type="ECO:0000313" key="3">
    <source>
        <dbReference type="EMBL" id="MVN59204.1"/>
    </source>
</evidence>
<dbReference type="EMBL" id="WPOO01000013">
    <property type="protein sequence ID" value="MVN59204.1"/>
    <property type="molecule type" value="Genomic_DNA"/>
</dbReference>
<protein>
    <submittedName>
        <fullName evidence="3">2-C-methyl-D-erythritol 4-phosphate cytidylyltransferase</fullName>
        <ecNumber evidence="3">2.7.7.60</ecNumber>
    </submittedName>
</protein>
<dbReference type="GO" id="GO:0008299">
    <property type="term" value="P:isoprenoid biosynthetic process"/>
    <property type="evidence" value="ECO:0007669"/>
    <property type="project" value="InterPro"/>
</dbReference>
<reference evidence="3 4" key="1">
    <citation type="submission" date="2019-11" db="EMBL/GenBank/DDBJ databases">
        <title>Whole genome shotgun sequencing (WGS) data from Adlercreutzia equolifaciens ResAG-91, Eggerthella lenta MRI-F36, MRI-F37, MRI-F40, ResAG-49, ResAG-88, ResAG-121, ResAG-145, and Gordonibacter sp. ResAG-5, ResAG-26, ResAG-43, ResAG-50, ResAG-59.</title>
        <authorList>
            <person name="Stoll D.A."/>
            <person name="Danylec N."/>
            <person name="Franz C.M.A.P."/>
            <person name="Huch M."/>
        </authorList>
    </citation>
    <scope>NUCLEOTIDE SEQUENCE [LARGE SCALE GENOMIC DNA]</scope>
    <source>
        <strain evidence="3 4">ResAG-91</strain>
    </source>
</reference>
<name>A0A7K1T6D9_9ACTN</name>
<evidence type="ECO:0000256" key="1">
    <source>
        <dbReference type="ARBA" id="ARBA00022679"/>
    </source>
</evidence>
<dbReference type="SUPFAM" id="SSF53448">
    <property type="entry name" value="Nucleotide-diphospho-sugar transferases"/>
    <property type="match status" value="1"/>
</dbReference>
<sequence>MNYALIFAGGTGQRMNTKTRPKQFLELYGKPIILYTIEAFENHPAIDGIVVVCLKDWISFLKKKIAHYDITKVVDVIPGGATGQESIRNGLAALEAAVGRDHAVFVHDGVRPLVSDETITRCAESVAAHGNAISVTPAIETIVQEEDGVVTNIIDRAACRMAKAPQCFNIGELIDAHERAMTDGEEGFIDSASLMRHYGHVLHAVETGPENIKITTPSDFYIFRAFVDARESSEIFGF</sequence>
<gene>
    <name evidence="3" type="primary">ispD</name>
    <name evidence="3" type="ORF">GO707_08210</name>
</gene>
<keyword evidence="4" id="KW-1185">Reference proteome</keyword>
<proteinExistence type="predicted"/>
<dbReference type="Proteomes" id="UP000488839">
    <property type="component" value="Unassembled WGS sequence"/>
</dbReference>
<accession>A0A7K1T6D9</accession>
<dbReference type="InterPro" id="IPR001228">
    <property type="entry name" value="IspD"/>
</dbReference>
<comment type="caution">
    <text evidence="3">The sequence shown here is derived from an EMBL/GenBank/DDBJ whole genome shotgun (WGS) entry which is preliminary data.</text>
</comment>
<dbReference type="InterPro" id="IPR029044">
    <property type="entry name" value="Nucleotide-diphossugar_trans"/>
</dbReference>